<evidence type="ECO:0000313" key="3">
    <source>
        <dbReference type="Proteomes" id="UP000710432"/>
    </source>
</evidence>
<dbReference type="PANTHER" id="PTHR38000">
    <property type="entry name" value="RIKEN CDNA 2900092C05"/>
    <property type="match status" value="1"/>
</dbReference>
<sequence length="61" mass="6966">MIYRLVKAEEQQQLAMLYEKVEIPLLDEKEVSEDEGQDESSKPHPENEELEKFIGSGALSS</sequence>
<proteinExistence type="predicted"/>
<comment type="caution">
    <text evidence="2">The sequence shown here is derived from an EMBL/GenBank/DDBJ whole genome shotgun (WGS) entry which is preliminary data.</text>
</comment>
<feature type="region of interest" description="Disordered" evidence="1">
    <location>
        <begin position="27"/>
        <end position="61"/>
    </location>
</feature>
<reference evidence="2" key="1">
    <citation type="submission" date="2020-03" db="EMBL/GenBank/DDBJ databases">
        <title>Studies in the Genomics of Life Span.</title>
        <authorList>
            <person name="Glass D."/>
        </authorList>
    </citation>
    <scope>NUCLEOTIDE SEQUENCE</scope>
    <source>
        <strain evidence="2">LTLLF</strain>
        <tissue evidence="2">Muscle</tissue>
    </source>
</reference>
<dbReference type="InterPro" id="IPR037549">
    <property type="entry name" value="C19orf18"/>
</dbReference>
<accession>A0A8J6FYB0</accession>
<gene>
    <name evidence="2" type="ORF">LTLLF_197645</name>
</gene>
<dbReference type="Proteomes" id="UP000710432">
    <property type="component" value="Unassembled WGS sequence"/>
</dbReference>
<protein>
    <submittedName>
        <fullName evidence="2">Uncharacterized protein</fullName>
    </submittedName>
</protein>
<evidence type="ECO:0000313" key="2">
    <source>
        <dbReference type="EMBL" id="KAH0501226.1"/>
    </source>
</evidence>
<dbReference type="PANTHER" id="PTHR38000:SF1">
    <property type="entry name" value="RIKEN CDNA 2900092C05 GENE"/>
    <property type="match status" value="1"/>
</dbReference>
<feature type="compositionally biased region" description="Basic and acidic residues" evidence="1">
    <location>
        <begin position="39"/>
        <end position="52"/>
    </location>
</feature>
<name>A0A8J6FYB0_MICOH</name>
<organism evidence="2 3">
    <name type="scientific">Microtus ochrogaster</name>
    <name type="common">Prairie vole</name>
    <dbReference type="NCBI Taxonomy" id="79684"/>
    <lineage>
        <taxon>Eukaryota</taxon>
        <taxon>Metazoa</taxon>
        <taxon>Chordata</taxon>
        <taxon>Craniata</taxon>
        <taxon>Vertebrata</taxon>
        <taxon>Euteleostomi</taxon>
        <taxon>Mammalia</taxon>
        <taxon>Eutheria</taxon>
        <taxon>Euarchontoglires</taxon>
        <taxon>Glires</taxon>
        <taxon>Rodentia</taxon>
        <taxon>Myomorpha</taxon>
        <taxon>Muroidea</taxon>
        <taxon>Cricetidae</taxon>
        <taxon>Arvicolinae</taxon>
        <taxon>Microtus</taxon>
    </lineage>
</organism>
<dbReference type="EMBL" id="JAATJU010026819">
    <property type="protein sequence ID" value="KAH0501226.1"/>
    <property type="molecule type" value="Genomic_DNA"/>
</dbReference>
<dbReference type="Pfam" id="PF17686">
    <property type="entry name" value="DUF5534"/>
    <property type="match status" value="1"/>
</dbReference>
<dbReference type="AlphaFoldDB" id="A0A8J6FYB0"/>
<evidence type="ECO:0000256" key="1">
    <source>
        <dbReference type="SAM" id="MobiDB-lite"/>
    </source>
</evidence>